<dbReference type="EMBL" id="QKOE01000213">
    <property type="protein sequence ID" value="PZA14089.1"/>
    <property type="molecule type" value="Genomic_DNA"/>
</dbReference>
<feature type="non-terminal residue" evidence="1">
    <location>
        <position position="1"/>
    </location>
</feature>
<sequence>ATLATLLRPLLDQELSIVFYDLTTIRAEGSTEMSEELRRFGLSKEGDIARQVMLGVVQTADGLPIHHEVFAGNTGETTTLIP</sequence>
<dbReference type="AlphaFoldDB" id="A0A323UNW8"/>
<evidence type="ECO:0000313" key="1">
    <source>
        <dbReference type="EMBL" id="PZA14089.1"/>
    </source>
</evidence>
<keyword evidence="2" id="KW-1185">Reference proteome</keyword>
<accession>A0A323UNW8</accession>
<name>A0A323UNW8_9RHOO</name>
<protein>
    <submittedName>
        <fullName evidence="1">IS1634 family transposase</fullName>
    </submittedName>
</protein>
<evidence type="ECO:0000313" key="2">
    <source>
        <dbReference type="Proteomes" id="UP000248259"/>
    </source>
</evidence>
<comment type="caution">
    <text evidence="1">The sequence shown here is derived from an EMBL/GenBank/DDBJ whole genome shotgun (WGS) entry which is preliminary data.</text>
</comment>
<gene>
    <name evidence="1" type="ORF">DNK49_23775</name>
</gene>
<proteinExistence type="predicted"/>
<feature type="non-terminal residue" evidence="1">
    <location>
        <position position="82"/>
    </location>
</feature>
<dbReference type="Proteomes" id="UP000248259">
    <property type="component" value="Unassembled WGS sequence"/>
</dbReference>
<organism evidence="1 2">
    <name type="scientific">Parazoarcus communis SWub3 = DSM 12120</name>
    <dbReference type="NCBI Taxonomy" id="1121029"/>
    <lineage>
        <taxon>Bacteria</taxon>
        <taxon>Pseudomonadati</taxon>
        <taxon>Pseudomonadota</taxon>
        <taxon>Betaproteobacteria</taxon>
        <taxon>Rhodocyclales</taxon>
        <taxon>Zoogloeaceae</taxon>
        <taxon>Parazoarcus</taxon>
    </lineage>
</organism>
<reference evidence="1 2" key="1">
    <citation type="submission" date="2018-06" db="EMBL/GenBank/DDBJ databases">
        <title>Azoarcus communis strain SWub3 genome.</title>
        <authorList>
            <person name="Zorraquino Salvo V."/>
            <person name="Toubiana D."/>
            <person name="Blumwald E."/>
        </authorList>
    </citation>
    <scope>NUCLEOTIDE SEQUENCE [LARGE SCALE GENOMIC DNA]</scope>
    <source>
        <strain evidence="1 2">SWub3</strain>
    </source>
</reference>